<evidence type="ECO:0000256" key="2">
    <source>
        <dbReference type="PROSITE-ProRule" id="PRU00335"/>
    </source>
</evidence>
<dbReference type="EMBL" id="VUJV01000001">
    <property type="protein sequence ID" value="KAA1420941.1"/>
    <property type="molecule type" value="Genomic_DNA"/>
</dbReference>
<evidence type="ECO:0000313" key="4">
    <source>
        <dbReference type="EMBL" id="KAA1420941.1"/>
    </source>
</evidence>
<dbReference type="Gene3D" id="1.10.357.10">
    <property type="entry name" value="Tetracycline Repressor, domain 2"/>
    <property type="match status" value="1"/>
</dbReference>
<feature type="DNA-binding region" description="H-T-H motif" evidence="2">
    <location>
        <begin position="31"/>
        <end position="50"/>
    </location>
</feature>
<keyword evidence="1 2" id="KW-0238">DNA-binding</keyword>
<gene>
    <name evidence="4" type="ORF">F0U44_00940</name>
</gene>
<evidence type="ECO:0000259" key="3">
    <source>
        <dbReference type="PROSITE" id="PS50977"/>
    </source>
</evidence>
<accession>A0A5B1LJP7</accession>
<dbReference type="PANTHER" id="PTHR30055:SF226">
    <property type="entry name" value="HTH-TYPE TRANSCRIPTIONAL REGULATOR PKSA"/>
    <property type="match status" value="1"/>
</dbReference>
<feature type="domain" description="HTH tetR-type" evidence="3">
    <location>
        <begin position="8"/>
        <end position="68"/>
    </location>
</feature>
<dbReference type="PANTHER" id="PTHR30055">
    <property type="entry name" value="HTH-TYPE TRANSCRIPTIONAL REGULATOR RUTR"/>
    <property type="match status" value="1"/>
</dbReference>
<dbReference type="AlphaFoldDB" id="A0A5B1LJP7"/>
<dbReference type="Proteomes" id="UP000325003">
    <property type="component" value="Unassembled WGS sequence"/>
</dbReference>
<comment type="caution">
    <text evidence="4">The sequence shown here is derived from an EMBL/GenBank/DDBJ whole genome shotgun (WGS) entry which is preliminary data.</text>
</comment>
<reference evidence="4 5" key="2">
    <citation type="submission" date="2019-09" db="EMBL/GenBank/DDBJ databases">
        <authorList>
            <person name="Jin C."/>
        </authorList>
    </citation>
    <scope>NUCLEOTIDE SEQUENCE [LARGE SCALE GENOMIC DNA]</scope>
    <source>
        <strain evidence="4 5">BN130099</strain>
    </source>
</reference>
<dbReference type="RefSeq" id="WP_149726401.1">
    <property type="nucleotide sequence ID" value="NZ_VUJV01000001.1"/>
</dbReference>
<sequence>MTVDPAIRSRRDELLDAAVEHVVEHGYADLSFRTLAAGLGVAHNSLTHHFGTRAQLIDAIARRMREQTQAALAIDDPELTPAGLLRAYWAQATASDRLSLWISFFEFYARALRDQQTHADYLGEVTAAWIRPIAARAEAAGLDVDRALSLATLVTGAVRGLLLDRLAASDPARVDAAFELLVDSLEAIALSVPATT</sequence>
<dbReference type="PRINTS" id="PR00455">
    <property type="entry name" value="HTHTETR"/>
</dbReference>
<dbReference type="InterPro" id="IPR009057">
    <property type="entry name" value="Homeodomain-like_sf"/>
</dbReference>
<evidence type="ECO:0000256" key="1">
    <source>
        <dbReference type="ARBA" id="ARBA00023125"/>
    </source>
</evidence>
<dbReference type="Pfam" id="PF00440">
    <property type="entry name" value="TetR_N"/>
    <property type="match status" value="1"/>
</dbReference>
<evidence type="ECO:0000313" key="5">
    <source>
        <dbReference type="Proteomes" id="UP000325003"/>
    </source>
</evidence>
<organism evidence="4 5">
    <name type="scientific">Nocardioides humilatus</name>
    <dbReference type="NCBI Taxonomy" id="2607660"/>
    <lineage>
        <taxon>Bacteria</taxon>
        <taxon>Bacillati</taxon>
        <taxon>Actinomycetota</taxon>
        <taxon>Actinomycetes</taxon>
        <taxon>Propionibacteriales</taxon>
        <taxon>Nocardioidaceae</taxon>
        <taxon>Nocardioides</taxon>
    </lineage>
</organism>
<dbReference type="InterPro" id="IPR001647">
    <property type="entry name" value="HTH_TetR"/>
</dbReference>
<name>A0A5B1LJP7_9ACTN</name>
<dbReference type="GO" id="GO:0003700">
    <property type="term" value="F:DNA-binding transcription factor activity"/>
    <property type="evidence" value="ECO:0007669"/>
    <property type="project" value="TreeGrafter"/>
</dbReference>
<protein>
    <submittedName>
        <fullName evidence="4">TetR/AcrR family transcriptional regulator</fullName>
    </submittedName>
</protein>
<dbReference type="PROSITE" id="PS50977">
    <property type="entry name" value="HTH_TETR_2"/>
    <property type="match status" value="1"/>
</dbReference>
<proteinExistence type="predicted"/>
<reference evidence="4 5" key="1">
    <citation type="submission" date="2019-09" db="EMBL/GenBank/DDBJ databases">
        <title>Nocardioides panacisoli sp. nov., isolated from the soil of a ginseng field.</title>
        <authorList>
            <person name="Cho C."/>
        </authorList>
    </citation>
    <scope>NUCLEOTIDE SEQUENCE [LARGE SCALE GENOMIC DNA]</scope>
    <source>
        <strain evidence="4 5">BN130099</strain>
    </source>
</reference>
<keyword evidence="5" id="KW-1185">Reference proteome</keyword>
<dbReference type="InterPro" id="IPR050109">
    <property type="entry name" value="HTH-type_TetR-like_transc_reg"/>
</dbReference>
<dbReference type="GO" id="GO:0000976">
    <property type="term" value="F:transcription cis-regulatory region binding"/>
    <property type="evidence" value="ECO:0007669"/>
    <property type="project" value="TreeGrafter"/>
</dbReference>
<dbReference type="SUPFAM" id="SSF46689">
    <property type="entry name" value="Homeodomain-like"/>
    <property type="match status" value="1"/>
</dbReference>